<accession>A0A072PK11</accession>
<dbReference type="GeneID" id="25283493"/>
<evidence type="ECO:0000313" key="1">
    <source>
        <dbReference type="EMBL" id="KEF55830.1"/>
    </source>
</evidence>
<evidence type="ECO:0000313" key="2">
    <source>
        <dbReference type="Proteomes" id="UP000027920"/>
    </source>
</evidence>
<dbReference type="EMBL" id="AMGV01000007">
    <property type="protein sequence ID" value="KEF55830.1"/>
    <property type="molecule type" value="Genomic_DNA"/>
</dbReference>
<dbReference type="Proteomes" id="UP000027920">
    <property type="component" value="Unassembled WGS sequence"/>
</dbReference>
<reference evidence="1 2" key="1">
    <citation type="submission" date="2013-03" db="EMBL/GenBank/DDBJ databases">
        <title>The Genome Sequence of Exophiala aquamarina CBS 119918.</title>
        <authorList>
            <consortium name="The Broad Institute Genomics Platform"/>
            <person name="Cuomo C."/>
            <person name="de Hoog S."/>
            <person name="Gorbushina A."/>
            <person name="Walker B."/>
            <person name="Young S.K."/>
            <person name="Zeng Q."/>
            <person name="Gargeya S."/>
            <person name="Fitzgerald M."/>
            <person name="Haas B."/>
            <person name="Abouelleil A."/>
            <person name="Allen A.W."/>
            <person name="Alvarado L."/>
            <person name="Arachchi H.M."/>
            <person name="Berlin A.M."/>
            <person name="Chapman S.B."/>
            <person name="Gainer-Dewar J."/>
            <person name="Goldberg J."/>
            <person name="Griggs A."/>
            <person name="Gujja S."/>
            <person name="Hansen M."/>
            <person name="Howarth C."/>
            <person name="Imamovic A."/>
            <person name="Ireland A."/>
            <person name="Larimer J."/>
            <person name="McCowan C."/>
            <person name="Murphy C."/>
            <person name="Pearson M."/>
            <person name="Poon T.W."/>
            <person name="Priest M."/>
            <person name="Roberts A."/>
            <person name="Saif S."/>
            <person name="Shea T."/>
            <person name="Sisk P."/>
            <person name="Sykes S."/>
            <person name="Wortman J."/>
            <person name="Nusbaum C."/>
            <person name="Birren B."/>
        </authorList>
    </citation>
    <scope>NUCLEOTIDE SEQUENCE [LARGE SCALE GENOMIC DNA]</scope>
    <source>
        <strain evidence="1 2">CBS 119918</strain>
    </source>
</reference>
<dbReference type="AlphaFoldDB" id="A0A072PK11"/>
<sequence>MRLSAHPLLGRNDSANTFDAAWRATSHGPCSINETKLLIALHGLARYVGSNCCLGGAMGAALELNALSKNWVPRHHQQCR</sequence>
<comment type="caution">
    <text evidence="1">The sequence shown here is derived from an EMBL/GenBank/DDBJ whole genome shotgun (WGS) entry which is preliminary data.</text>
</comment>
<dbReference type="HOGENOM" id="CLU_2589763_0_0_1"/>
<dbReference type="RefSeq" id="XP_013258420.1">
    <property type="nucleotide sequence ID" value="XM_013402966.1"/>
</dbReference>
<gene>
    <name evidence="1" type="ORF">A1O9_08581</name>
</gene>
<protein>
    <submittedName>
        <fullName evidence="1">Uncharacterized protein</fullName>
    </submittedName>
</protein>
<name>A0A072PK11_9EURO</name>
<proteinExistence type="predicted"/>
<keyword evidence="2" id="KW-1185">Reference proteome</keyword>
<organism evidence="1 2">
    <name type="scientific">Exophiala aquamarina CBS 119918</name>
    <dbReference type="NCBI Taxonomy" id="1182545"/>
    <lineage>
        <taxon>Eukaryota</taxon>
        <taxon>Fungi</taxon>
        <taxon>Dikarya</taxon>
        <taxon>Ascomycota</taxon>
        <taxon>Pezizomycotina</taxon>
        <taxon>Eurotiomycetes</taxon>
        <taxon>Chaetothyriomycetidae</taxon>
        <taxon>Chaetothyriales</taxon>
        <taxon>Herpotrichiellaceae</taxon>
        <taxon>Exophiala</taxon>
    </lineage>
</organism>
<dbReference type="VEuPathDB" id="FungiDB:A1O9_08581"/>